<accession>A0AAD9FLV2</accession>
<evidence type="ECO:0000313" key="1">
    <source>
        <dbReference type="EMBL" id="KAK1906604.1"/>
    </source>
</evidence>
<organism evidence="1 2">
    <name type="scientific">Dissostichus eleginoides</name>
    <name type="common">Patagonian toothfish</name>
    <name type="synonym">Dissostichus amissus</name>
    <dbReference type="NCBI Taxonomy" id="100907"/>
    <lineage>
        <taxon>Eukaryota</taxon>
        <taxon>Metazoa</taxon>
        <taxon>Chordata</taxon>
        <taxon>Craniata</taxon>
        <taxon>Vertebrata</taxon>
        <taxon>Euteleostomi</taxon>
        <taxon>Actinopterygii</taxon>
        <taxon>Neopterygii</taxon>
        <taxon>Teleostei</taxon>
        <taxon>Neoteleostei</taxon>
        <taxon>Acanthomorphata</taxon>
        <taxon>Eupercaria</taxon>
        <taxon>Perciformes</taxon>
        <taxon>Notothenioidei</taxon>
        <taxon>Nototheniidae</taxon>
        <taxon>Dissostichus</taxon>
    </lineage>
</organism>
<evidence type="ECO:0000313" key="2">
    <source>
        <dbReference type="Proteomes" id="UP001228049"/>
    </source>
</evidence>
<reference evidence="1" key="1">
    <citation type="submission" date="2023-04" db="EMBL/GenBank/DDBJ databases">
        <title>Chromosome-level genome of Chaenocephalus aceratus.</title>
        <authorList>
            <person name="Park H."/>
        </authorList>
    </citation>
    <scope>NUCLEOTIDE SEQUENCE</scope>
    <source>
        <strain evidence="1">DE</strain>
        <tissue evidence="1">Muscle</tissue>
    </source>
</reference>
<dbReference type="AlphaFoldDB" id="A0AAD9FLV2"/>
<dbReference type="EMBL" id="JASDAP010000001">
    <property type="protein sequence ID" value="KAK1906604.1"/>
    <property type="molecule type" value="Genomic_DNA"/>
</dbReference>
<gene>
    <name evidence="1" type="ORF">KUDE01_009000</name>
</gene>
<name>A0AAD9FLV2_DISEL</name>
<sequence>MVGSFVRKLLDYVGQHLSCHQANLEKTPEWEEISDKLSKTLNLSRICSFLALNKATHAVVTDSYVDRPQSLSSHAFCGSQSSASQKRRCIMGPTLVRSPLIPLLRPERQLERLDRRGEDTHNTLIAVREARIDPVQTGWSTYFTQNHSPELDLL</sequence>
<comment type="caution">
    <text evidence="1">The sequence shown here is derived from an EMBL/GenBank/DDBJ whole genome shotgun (WGS) entry which is preliminary data.</text>
</comment>
<keyword evidence="2" id="KW-1185">Reference proteome</keyword>
<proteinExistence type="predicted"/>
<dbReference type="Proteomes" id="UP001228049">
    <property type="component" value="Unassembled WGS sequence"/>
</dbReference>
<protein>
    <submittedName>
        <fullName evidence="1">Dynein heavy chain 1 axonemal</fullName>
    </submittedName>
</protein>